<feature type="transmembrane region" description="Helical" evidence="1">
    <location>
        <begin position="114"/>
        <end position="134"/>
    </location>
</feature>
<evidence type="ECO:0000313" key="2">
    <source>
        <dbReference type="EMBL" id="KGE71218.1"/>
    </source>
</evidence>
<dbReference type="PANTHER" id="PTHR36833">
    <property type="entry name" value="SLR0610 PROTEIN-RELATED"/>
    <property type="match status" value="1"/>
</dbReference>
<evidence type="ECO:0008006" key="4">
    <source>
        <dbReference type="Google" id="ProtNLM"/>
    </source>
</evidence>
<keyword evidence="3" id="KW-1185">Reference proteome</keyword>
<keyword evidence="1" id="KW-0472">Membrane</keyword>
<feature type="transmembrane region" description="Helical" evidence="1">
    <location>
        <begin position="60"/>
        <end position="81"/>
    </location>
</feature>
<dbReference type="InterPro" id="IPR010390">
    <property type="entry name" value="ABC-2_transporter-like"/>
</dbReference>
<reference evidence="2 3" key="1">
    <citation type="submission" date="2014-05" db="EMBL/GenBank/DDBJ databases">
        <title>De novo Genome Sequence of Spirocheata sp.</title>
        <authorList>
            <person name="Shivani Y."/>
            <person name="Subhash Y."/>
            <person name="Tushar L."/>
            <person name="Sasikala C."/>
            <person name="Ramana C.V."/>
        </authorList>
    </citation>
    <scope>NUCLEOTIDE SEQUENCE [LARGE SCALE GENOMIC DNA]</scope>
    <source>
        <strain evidence="2 3">JC230</strain>
    </source>
</reference>
<dbReference type="Pfam" id="PF06182">
    <property type="entry name" value="ABC2_membrane_6"/>
    <property type="match status" value="1"/>
</dbReference>
<dbReference type="eggNOG" id="COG3694">
    <property type="taxonomic scope" value="Bacteria"/>
</dbReference>
<name>A0A098QUX9_9SPIO</name>
<keyword evidence="1" id="KW-1133">Transmembrane helix</keyword>
<dbReference type="EMBL" id="JNUP01000067">
    <property type="protein sequence ID" value="KGE71218.1"/>
    <property type="molecule type" value="Genomic_DNA"/>
</dbReference>
<keyword evidence="1" id="KW-0812">Transmembrane</keyword>
<feature type="transmembrane region" description="Helical" evidence="1">
    <location>
        <begin position="140"/>
        <end position="161"/>
    </location>
</feature>
<accession>A0A098QUX9</accession>
<gene>
    <name evidence="2" type="ORF">DC28_12235</name>
</gene>
<feature type="transmembrane region" description="Helical" evidence="1">
    <location>
        <begin position="221"/>
        <end position="244"/>
    </location>
</feature>
<dbReference type="AlphaFoldDB" id="A0A098QUX9"/>
<dbReference type="Proteomes" id="UP000029692">
    <property type="component" value="Unassembled WGS sequence"/>
</dbReference>
<evidence type="ECO:0000256" key="1">
    <source>
        <dbReference type="SAM" id="Phobius"/>
    </source>
</evidence>
<proteinExistence type="predicted"/>
<dbReference type="STRING" id="1480694.DC28_12235"/>
<feature type="transmembrane region" description="Helical" evidence="1">
    <location>
        <begin position="21"/>
        <end position="40"/>
    </location>
</feature>
<organism evidence="2 3">
    <name type="scientific">Spirochaeta lutea</name>
    <dbReference type="NCBI Taxonomy" id="1480694"/>
    <lineage>
        <taxon>Bacteria</taxon>
        <taxon>Pseudomonadati</taxon>
        <taxon>Spirochaetota</taxon>
        <taxon>Spirochaetia</taxon>
        <taxon>Spirochaetales</taxon>
        <taxon>Spirochaetaceae</taxon>
        <taxon>Spirochaeta</taxon>
    </lineage>
</organism>
<comment type="caution">
    <text evidence="2">The sequence shown here is derived from an EMBL/GenBank/DDBJ whole genome shotgun (WGS) entry which is preliminary data.</text>
</comment>
<dbReference type="PANTHER" id="PTHR36833:SF1">
    <property type="entry name" value="INTEGRAL MEMBRANE TRANSPORT PROTEIN"/>
    <property type="match status" value="1"/>
</dbReference>
<sequence length="261" mass="28606">MRLFRKSLGLNLKGAMEYRGNFLLQVFGMVLNNLAFLVFWDVLLGRTGPLAGYGFSDILFLWGVTSGAFGLAHILFGNISYLGEIIRNGDLDVYLLQPKGVYLNLLTSRSIVSAWGDLLFSLVVLAFAAGPWGLPGISRYGLGLVLVLSGSLVFAGVFSMAESLNFFLGNARTLGRSLCELLLTASLYPEGIFGSGMRWLFYSLIPAGFVVYLPRQAFLELNWAMVVPISAGCLGYFLLGAWVFHRGLRRYESGNLVGSRV</sequence>
<evidence type="ECO:0000313" key="3">
    <source>
        <dbReference type="Proteomes" id="UP000029692"/>
    </source>
</evidence>
<protein>
    <recommendedName>
        <fullName evidence="4">ABC transporter permease</fullName>
    </recommendedName>
</protein>